<sequence>MARSGWDILAVWVDVQQLGGAWGGETTPAWNSAAGVCWHLAWCIAPSSLFCRATLPRAIPAGLD</sequence>
<organism evidence="1 2">
    <name type="scientific">Podospora pseudocomata</name>
    <dbReference type="NCBI Taxonomy" id="2093779"/>
    <lineage>
        <taxon>Eukaryota</taxon>
        <taxon>Fungi</taxon>
        <taxon>Dikarya</taxon>
        <taxon>Ascomycota</taxon>
        <taxon>Pezizomycotina</taxon>
        <taxon>Sordariomycetes</taxon>
        <taxon>Sordariomycetidae</taxon>
        <taxon>Sordariales</taxon>
        <taxon>Podosporaceae</taxon>
        <taxon>Podospora</taxon>
    </lineage>
</organism>
<reference evidence="1 2" key="1">
    <citation type="journal article" date="2023" name="bioRxiv">
        <title>High-quality genome assemblies of four members of thePodospora anserinaspecies complex.</title>
        <authorList>
            <person name="Ament-Velasquez S.L."/>
            <person name="Vogan A.A."/>
            <person name="Wallerman O."/>
            <person name="Hartmann F."/>
            <person name="Gautier V."/>
            <person name="Silar P."/>
            <person name="Giraud T."/>
            <person name="Johannesson H."/>
        </authorList>
    </citation>
    <scope>NUCLEOTIDE SEQUENCE [LARGE SCALE GENOMIC DNA]</scope>
    <source>
        <strain evidence="1 2">CBS 415.72m</strain>
    </source>
</reference>
<protein>
    <submittedName>
        <fullName evidence="1">Uncharacterized protein</fullName>
    </submittedName>
</protein>
<gene>
    <name evidence="1" type="ORF">QC762_0111350</name>
</gene>
<name>A0ABR0G4D0_9PEZI</name>
<evidence type="ECO:0000313" key="1">
    <source>
        <dbReference type="EMBL" id="KAK4650569.1"/>
    </source>
</evidence>
<dbReference type="EMBL" id="JAFFHA010000009">
    <property type="protein sequence ID" value="KAK4650569.1"/>
    <property type="molecule type" value="Genomic_DNA"/>
</dbReference>
<comment type="caution">
    <text evidence="1">The sequence shown here is derived from an EMBL/GenBank/DDBJ whole genome shotgun (WGS) entry which is preliminary data.</text>
</comment>
<dbReference type="GeneID" id="87904147"/>
<accession>A0ABR0G4D0</accession>
<proteinExistence type="predicted"/>
<keyword evidence="2" id="KW-1185">Reference proteome</keyword>
<dbReference type="RefSeq" id="XP_062739544.1">
    <property type="nucleotide sequence ID" value="XM_062884317.1"/>
</dbReference>
<evidence type="ECO:0000313" key="2">
    <source>
        <dbReference type="Proteomes" id="UP001323405"/>
    </source>
</evidence>
<dbReference type="Proteomes" id="UP001323405">
    <property type="component" value="Unassembled WGS sequence"/>
</dbReference>